<dbReference type="Proteomes" id="UP000681340">
    <property type="component" value="Unassembled WGS sequence"/>
</dbReference>
<gene>
    <name evidence="2" type="ORF">Aau02nite_23790</name>
</gene>
<dbReference type="RefSeq" id="WP_212988420.1">
    <property type="nucleotide sequence ID" value="NZ_BAABEA010000019.1"/>
</dbReference>
<feature type="region of interest" description="Disordered" evidence="1">
    <location>
        <begin position="429"/>
        <end position="456"/>
    </location>
</feature>
<accession>A0A919VI63</accession>
<name>A0A919VI63_9ACTN</name>
<proteinExistence type="predicted"/>
<evidence type="ECO:0000256" key="1">
    <source>
        <dbReference type="SAM" id="MobiDB-lite"/>
    </source>
</evidence>
<dbReference type="EMBL" id="BOQL01000021">
    <property type="protein sequence ID" value="GIM66641.1"/>
    <property type="molecule type" value="Genomic_DNA"/>
</dbReference>
<evidence type="ECO:0000313" key="2">
    <source>
        <dbReference type="EMBL" id="GIM66641.1"/>
    </source>
</evidence>
<keyword evidence="3" id="KW-1185">Reference proteome</keyword>
<organism evidence="2 3">
    <name type="scientific">Actinoplanes auranticolor</name>
    <dbReference type="NCBI Taxonomy" id="47988"/>
    <lineage>
        <taxon>Bacteria</taxon>
        <taxon>Bacillati</taxon>
        <taxon>Actinomycetota</taxon>
        <taxon>Actinomycetes</taxon>
        <taxon>Micromonosporales</taxon>
        <taxon>Micromonosporaceae</taxon>
        <taxon>Actinoplanes</taxon>
    </lineage>
</organism>
<comment type="caution">
    <text evidence="2">The sequence shown here is derived from an EMBL/GenBank/DDBJ whole genome shotgun (WGS) entry which is preliminary data.</text>
</comment>
<evidence type="ECO:0000313" key="3">
    <source>
        <dbReference type="Proteomes" id="UP000681340"/>
    </source>
</evidence>
<dbReference type="AlphaFoldDB" id="A0A919VI63"/>
<reference evidence="2" key="1">
    <citation type="submission" date="2021-03" db="EMBL/GenBank/DDBJ databases">
        <title>Whole genome shotgun sequence of Actinoplanes auranticolor NBRC 12245.</title>
        <authorList>
            <person name="Komaki H."/>
            <person name="Tamura T."/>
        </authorList>
    </citation>
    <scope>NUCLEOTIDE SEQUENCE</scope>
    <source>
        <strain evidence="2">NBRC 12245</strain>
    </source>
</reference>
<sequence length="489" mass="52982">MIDEEELEQRTYRLLNEAAHIYRGNPPAAALLRSTLDRLADPLRLAVTGPARSGVSTLVSALIGEDLAPVELPGERPASVTYRDGTQPRAWWQDERGTPYEIPMVRTAHGLRMAPDARHARRPDGASRAVIEWPSRVLRRTELIDTHLPLPQALRTADAVLYVTPHLGETDLQALQASRGIRGPSVFPVQTMIVLSRADATGGGRTDALLTAKQAARRRRREPRIGALCQDVLAVSPLIAAAARTLRDDEFRAIATMAALPRAAAEPHLLSTDRFTAADALRPVAAQQRAQLLQRFGLGGIRLAITLARTGCDNAAALGERLQEHSGLKELQASIAELFTARRAALRARSALTTLDHLLRTQQVPPAVHLLAELELLLADAHEFRELRLLAALRSGRVNLPREHAVDARRLLGGSGTSLGERLGMSPEATAEDTWTQAHAAAERWREQAQGPGLPPAQRRAAEVVLRSCDMILAGLDSMAAPVGPGGYA</sequence>
<protein>
    <submittedName>
        <fullName evidence="2">GTPase</fullName>
    </submittedName>
</protein>